<feature type="transmembrane region" description="Helical" evidence="1">
    <location>
        <begin position="37"/>
        <end position="55"/>
    </location>
</feature>
<name>A0A1H9TQ14_9BACI</name>
<feature type="transmembrane region" description="Helical" evidence="1">
    <location>
        <begin position="94"/>
        <end position="119"/>
    </location>
</feature>
<dbReference type="OrthoDB" id="3169575at2"/>
<organism evidence="2 3">
    <name type="scientific">Gracilibacillus ureilyticus</name>
    <dbReference type="NCBI Taxonomy" id="531814"/>
    <lineage>
        <taxon>Bacteria</taxon>
        <taxon>Bacillati</taxon>
        <taxon>Bacillota</taxon>
        <taxon>Bacilli</taxon>
        <taxon>Bacillales</taxon>
        <taxon>Bacillaceae</taxon>
        <taxon>Gracilibacillus</taxon>
    </lineage>
</organism>
<dbReference type="EMBL" id="FOGL01000014">
    <property type="protein sequence ID" value="SER99195.1"/>
    <property type="molecule type" value="Genomic_DNA"/>
</dbReference>
<evidence type="ECO:0000313" key="2">
    <source>
        <dbReference type="EMBL" id="SER99195.1"/>
    </source>
</evidence>
<sequence length="570" mass="63265">MIGVLIASLIAMIIYFIGVIITVSISKEGTTNILKKGLGWFLVGYAVTAVIFYFIMPTVTVPNMLIANTIIAVVLLPLFLYSIQVGEKAETRKLTPLVALITLAAIGIIIVTIAGFASLDEAHQSIDVSMEEEAKPLSKDETPITVAPEFARNKIQKSMSVVPNPQFYDLGKLQVQKVNGEVVYVAPVEFSGFWKFVRGKETPGYFTISATNVNAQPEFHDSPMQYTNSSYFHKNVNRVIYNKYPQYIQSGEAQIEVDEDGKPWYVQSLYRPVHITNKPDMKELMVVVIDPVTSDMKMYHTSEAPEFIEGSISSEIASLQNDYFGKYIHGWLNSVFGKRDVKIPNESGSESSVTPIFDENGSMFYFTDLTSPKENIDSALGYTLIDARTGELTYYSGETNNAIMDSEGAKQIVNKEFPEKRWEGYMPVLYNIDGNPTWVVNVLDPNGLHKQYAYIKANDSDFVVFGETANKALDAYRMALLQNPGNVGATDEALLETKTGEINRVLVTSTEQGQVVQFLLQADQTIYTVNASNVPLAIFLEKGDKITAEVNMLDNGTATVETMKIEGLTQ</sequence>
<keyword evidence="3" id="KW-1185">Reference proteome</keyword>
<protein>
    <submittedName>
        <fullName evidence="2">Uncharacterized protein</fullName>
    </submittedName>
</protein>
<reference evidence="2 3" key="1">
    <citation type="submission" date="2016-10" db="EMBL/GenBank/DDBJ databases">
        <authorList>
            <person name="de Groot N.N."/>
        </authorList>
    </citation>
    <scope>NUCLEOTIDE SEQUENCE [LARGE SCALE GENOMIC DNA]</scope>
    <source>
        <strain evidence="2 3">CGMCC 1.7727</strain>
    </source>
</reference>
<feature type="transmembrane region" description="Helical" evidence="1">
    <location>
        <begin position="61"/>
        <end position="82"/>
    </location>
</feature>
<accession>A0A1H9TQ14</accession>
<evidence type="ECO:0000313" key="3">
    <source>
        <dbReference type="Proteomes" id="UP000199687"/>
    </source>
</evidence>
<keyword evidence="1" id="KW-0472">Membrane</keyword>
<evidence type="ECO:0000256" key="1">
    <source>
        <dbReference type="SAM" id="Phobius"/>
    </source>
</evidence>
<gene>
    <name evidence="2" type="ORF">SAMN04487944_114115</name>
</gene>
<dbReference type="AlphaFoldDB" id="A0A1H9TQ14"/>
<feature type="transmembrane region" description="Helical" evidence="1">
    <location>
        <begin position="6"/>
        <end position="25"/>
    </location>
</feature>
<keyword evidence="1" id="KW-0812">Transmembrane</keyword>
<keyword evidence="1" id="KW-1133">Transmembrane helix</keyword>
<dbReference type="STRING" id="531814.SAMN04487944_114115"/>
<dbReference type="Proteomes" id="UP000199687">
    <property type="component" value="Unassembled WGS sequence"/>
</dbReference>
<proteinExistence type="predicted"/>